<evidence type="ECO:0008006" key="3">
    <source>
        <dbReference type="Google" id="ProtNLM"/>
    </source>
</evidence>
<organism evidence="2">
    <name type="scientific">Caenorhabditis brenneri</name>
    <name type="common">Nematode worm</name>
    <dbReference type="NCBI Taxonomy" id="135651"/>
    <lineage>
        <taxon>Eukaryota</taxon>
        <taxon>Metazoa</taxon>
        <taxon>Ecdysozoa</taxon>
        <taxon>Nematoda</taxon>
        <taxon>Chromadorea</taxon>
        <taxon>Rhabditida</taxon>
        <taxon>Rhabditina</taxon>
        <taxon>Rhabditomorpha</taxon>
        <taxon>Rhabditoidea</taxon>
        <taxon>Rhabditidae</taxon>
        <taxon>Peloderinae</taxon>
        <taxon>Caenorhabditis</taxon>
    </lineage>
</organism>
<evidence type="ECO:0000313" key="1">
    <source>
        <dbReference type="EMBL" id="EGT33506.1"/>
    </source>
</evidence>
<dbReference type="Proteomes" id="UP000008068">
    <property type="component" value="Unassembled WGS sequence"/>
</dbReference>
<evidence type="ECO:0000313" key="2">
    <source>
        <dbReference type="Proteomes" id="UP000008068"/>
    </source>
</evidence>
<name>G0MKF0_CAEBE</name>
<dbReference type="AlphaFoldDB" id="G0MKF0"/>
<dbReference type="STRING" id="135651.G0MKF0"/>
<dbReference type="InterPro" id="IPR032675">
    <property type="entry name" value="LRR_dom_sf"/>
</dbReference>
<dbReference type="eggNOG" id="ENOG502THDI">
    <property type="taxonomic scope" value="Eukaryota"/>
</dbReference>
<dbReference type="InParanoid" id="G0MKF0"/>
<reference evidence="2" key="1">
    <citation type="submission" date="2011-07" db="EMBL/GenBank/DDBJ databases">
        <authorList>
            <consortium name="Caenorhabditis brenneri Sequencing and Analysis Consortium"/>
            <person name="Wilson R.K."/>
        </authorList>
    </citation>
    <scope>NUCLEOTIDE SEQUENCE [LARGE SCALE GENOMIC DNA]</scope>
    <source>
        <strain evidence="2">PB2801</strain>
    </source>
</reference>
<accession>G0MKF0</accession>
<proteinExistence type="predicted"/>
<dbReference type="SUPFAM" id="SSF52047">
    <property type="entry name" value="RNI-like"/>
    <property type="match status" value="1"/>
</dbReference>
<dbReference type="EMBL" id="GL379798">
    <property type="protein sequence ID" value="EGT33506.1"/>
    <property type="molecule type" value="Genomic_DNA"/>
</dbReference>
<dbReference type="GO" id="GO:0031146">
    <property type="term" value="P:SCF-dependent proteasomal ubiquitin-dependent protein catabolic process"/>
    <property type="evidence" value="ECO:0007669"/>
    <property type="project" value="TreeGrafter"/>
</dbReference>
<dbReference type="OMA" id="GNYWRAN"/>
<protein>
    <recommendedName>
        <fullName evidence="3">F-box domain-containing protein</fullName>
    </recommendedName>
</protein>
<dbReference type="PANTHER" id="PTHR13318">
    <property type="entry name" value="PARTNER OF PAIRED, ISOFORM B-RELATED"/>
    <property type="match status" value="1"/>
</dbReference>
<dbReference type="GO" id="GO:0019005">
    <property type="term" value="C:SCF ubiquitin ligase complex"/>
    <property type="evidence" value="ECO:0007669"/>
    <property type="project" value="TreeGrafter"/>
</dbReference>
<gene>
    <name evidence="1" type="ORF">CAEBREN_16873</name>
</gene>
<dbReference type="FunCoup" id="G0MKF0">
    <property type="interactions" value="8"/>
</dbReference>
<dbReference type="HOGENOM" id="CLU_940843_0_0_1"/>
<keyword evidence="2" id="KW-1185">Reference proteome</keyword>
<sequence length="296" mass="33305">MKLEDMPLEMIGHITSWLKPTDILNSALSSIELAQFAVNLLPRIRALKVGISSQELRGKYEGNEADIIVPKGNSDYITEILNILLPHLVKAIETLHLENGLINGEVSDEQLARFLQFTKDSPLKELVLTEIDLEQIHTWTLALLAGFRQLEKVEIEECKFGGDTEAKLLRCLQSSFQTLTQIDLKGTPQITDHFSRRISRSCPNLAYFRISGCPLVTTLSALPLIESTAFRRTDKLDVHMDHTDFDADKLRTFMQSPLFGSSSSEWTLDPITVPLGYNKPAVLALHSSRKYVLIFV</sequence>
<dbReference type="Gene3D" id="3.80.10.10">
    <property type="entry name" value="Ribonuclease Inhibitor"/>
    <property type="match status" value="1"/>
</dbReference>
<dbReference type="OrthoDB" id="10257471at2759"/>